<dbReference type="OrthoDB" id="2944039at2759"/>
<proteinExistence type="predicted"/>
<reference evidence="1" key="1">
    <citation type="submission" date="2020-05" db="EMBL/GenBank/DDBJ databases">
        <title>Mycena genomes resolve the evolution of fungal bioluminescence.</title>
        <authorList>
            <person name="Tsai I.J."/>
        </authorList>
    </citation>
    <scope>NUCLEOTIDE SEQUENCE</scope>
    <source>
        <strain evidence="1">110903Hualien_Pintung</strain>
    </source>
</reference>
<evidence type="ECO:0000313" key="2">
    <source>
        <dbReference type="Proteomes" id="UP000613580"/>
    </source>
</evidence>
<protein>
    <recommendedName>
        <fullName evidence="3">Thioesterase domain-containing protein</fullName>
    </recommendedName>
</protein>
<evidence type="ECO:0008006" key="3">
    <source>
        <dbReference type="Google" id="ProtNLM"/>
    </source>
</evidence>
<organism evidence="1 2">
    <name type="scientific">Mycena chlorophos</name>
    <name type="common">Agaric fungus</name>
    <name type="synonym">Agaricus chlorophos</name>
    <dbReference type="NCBI Taxonomy" id="658473"/>
    <lineage>
        <taxon>Eukaryota</taxon>
        <taxon>Fungi</taxon>
        <taxon>Dikarya</taxon>
        <taxon>Basidiomycota</taxon>
        <taxon>Agaricomycotina</taxon>
        <taxon>Agaricomycetes</taxon>
        <taxon>Agaricomycetidae</taxon>
        <taxon>Agaricales</taxon>
        <taxon>Marasmiineae</taxon>
        <taxon>Mycenaceae</taxon>
        <taxon>Mycena</taxon>
    </lineage>
</organism>
<dbReference type="Proteomes" id="UP000613580">
    <property type="component" value="Unassembled WGS sequence"/>
</dbReference>
<accession>A0A8H6T1D1</accession>
<dbReference type="InterPro" id="IPR029069">
    <property type="entry name" value="HotDog_dom_sf"/>
</dbReference>
<dbReference type="AlphaFoldDB" id="A0A8H6T1D1"/>
<name>A0A8H6T1D1_MYCCL</name>
<dbReference type="Gene3D" id="3.10.129.10">
    <property type="entry name" value="Hotdog Thioesterase"/>
    <property type="match status" value="1"/>
</dbReference>
<dbReference type="EMBL" id="JACAZE010000008">
    <property type="protein sequence ID" value="KAF7308127.1"/>
    <property type="molecule type" value="Genomic_DNA"/>
</dbReference>
<comment type="caution">
    <text evidence="1">The sequence shown here is derived from an EMBL/GenBank/DDBJ whole genome shotgun (WGS) entry which is preliminary data.</text>
</comment>
<dbReference type="SUPFAM" id="SSF54637">
    <property type="entry name" value="Thioesterase/thiol ester dehydrase-isomerase"/>
    <property type="match status" value="1"/>
</dbReference>
<evidence type="ECO:0000313" key="1">
    <source>
        <dbReference type="EMBL" id="KAF7308127.1"/>
    </source>
</evidence>
<dbReference type="CDD" id="cd03440">
    <property type="entry name" value="hot_dog"/>
    <property type="match status" value="1"/>
</dbReference>
<sequence length="219" mass="22858">MSTSALPSSKSDSPSPLAKLLAGIPDVPASHILGNLPQAQKQQAANLFYFFIAGHGGAPNASPFAGEIGMRIKIVEMNVFDDGEAGAWQVMELEVTPDMCNAFGTMHGACGAFLLGHAGMGTIVLLGNATGFDSASLASTAQNLQNLHWHTTANVGETLTIRARTVFVDRKNRGTRLASCEIREKDSGRLILTGTVGGVPSMSKAKHVGPSTNAPTSKL</sequence>
<keyword evidence="2" id="KW-1185">Reference proteome</keyword>
<gene>
    <name evidence="1" type="ORF">HMN09_00660200</name>
</gene>